<dbReference type="OrthoDB" id="6613640at2759"/>
<reference evidence="2 3" key="1">
    <citation type="submission" date="2019-08" db="EMBL/GenBank/DDBJ databases">
        <title>Whole genome of Aphis craccivora.</title>
        <authorList>
            <person name="Voronova N.V."/>
            <person name="Shulinski R.S."/>
            <person name="Bandarenka Y.V."/>
            <person name="Zhorov D.G."/>
            <person name="Warner D."/>
        </authorList>
    </citation>
    <scope>NUCLEOTIDE SEQUENCE [LARGE SCALE GENOMIC DNA]</scope>
    <source>
        <strain evidence="2">180601</strain>
        <tissue evidence="2">Whole Body</tissue>
    </source>
</reference>
<gene>
    <name evidence="2" type="ORF">FWK35_00025215</name>
</gene>
<dbReference type="GO" id="GO:0003723">
    <property type="term" value="F:RNA binding"/>
    <property type="evidence" value="ECO:0007669"/>
    <property type="project" value="InterPro"/>
</dbReference>
<evidence type="ECO:0000313" key="2">
    <source>
        <dbReference type="EMBL" id="KAF0755493.1"/>
    </source>
</evidence>
<dbReference type="EMBL" id="VUJU01004125">
    <property type="protein sequence ID" value="KAF0755493.1"/>
    <property type="molecule type" value="Genomic_DNA"/>
</dbReference>
<name>A0A6G0YGS6_APHCR</name>
<keyword evidence="3" id="KW-1185">Reference proteome</keyword>
<dbReference type="InterPro" id="IPR009522">
    <property type="entry name" value="Capsid_Phlebovir/Tenuivir"/>
</dbReference>
<evidence type="ECO:0000313" key="3">
    <source>
        <dbReference type="Proteomes" id="UP000478052"/>
    </source>
</evidence>
<proteinExistence type="predicted"/>
<organism evidence="2 3">
    <name type="scientific">Aphis craccivora</name>
    <name type="common">Cowpea aphid</name>
    <dbReference type="NCBI Taxonomy" id="307492"/>
    <lineage>
        <taxon>Eukaryota</taxon>
        <taxon>Metazoa</taxon>
        <taxon>Ecdysozoa</taxon>
        <taxon>Arthropoda</taxon>
        <taxon>Hexapoda</taxon>
        <taxon>Insecta</taxon>
        <taxon>Pterygota</taxon>
        <taxon>Neoptera</taxon>
        <taxon>Paraneoptera</taxon>
        <taxon>Hemiptera</taxon>
        <taxon>Sternorrhyncha</taxon>
        <taxon>Aphidomorpha</taxon>
        <taxon>Aphidoidea</taxon>
        <taxon>Aphididae</taxon>
        <taxon>Aphidini</taxon>
        <taxon>Aphis</taxon>
        <taxon>Aphis</taxon>
    </lineage>
</organism>
<dbReference type="Pfam" id="PF05733">
    <property type="entry name" value="Tenui_N"/>
    <property type="match status" value="1"/>
</dbReference>
<protein>
    <submittedName>
        <fullName evidence="2">Nucleoprotein</fullName>
    </submittedName>
</protein>
<comment type="caution">
    <text evidence="2">The sequence shown here is derived from an EMBL/GenBank/DDBJ whole genome shotgun (WGS) entry which is preliminary data.</text>
</comment>
<dbReference type="Proteomes" id="UP000478052">
    <property type="component" value="Unassembled WGS sequence"/>
</dbReference>
<evidence type="ECO:0000256" key="1">
    <source>
        <dbReference type="SAM" id="MobiDB-lite"/>
    </source>
</evidence>
<sequence length="319" mass="37038">MSTQKDPETAASTSSSDCLAESRPEQSVTDQEINEEYTRVLKNQLQIATEYYNSFGGALGEMMRYIPRYLQKENYEQEFDPKFILFCIATQSPNKSDMNRNIGMLVMLGIEKGNNLDKIAVKLSPYYQCLFLRLKRMYNLVPKANNSKRAVTLSRICESVPILTCLYLKNKAKNPVVPFELMESICKNYPRVMMTSAFAYLIPNKEDEFCQFLKKAHLLHRYQFFATISRQSHPCSSVDDEDKFISKVYVGTQAAINRSHIKYDIQMKFLIENDLILEVENKITATEGVLEAAKLWDKKIRQHEINQRYDGYEYGEDFM</sequence>
<accession>A0A6G0YGS6</accession>
<feature type="region of interest" description="Disordered" evidence="1">
    <location>
        <begin position="1"/>
        <end position="30"/>
    </location>
</feature>
<dbReference type="AlphaFoldDB" id="A0A6G0YGS6"/>